<dbReference type="WBParaSite" id="PS1159_v2.g3165.t1">
    <property type="protein sequence ID" value="PS1159_v2.g3165.t1"/>
    <property type="gene ID" value="PS1159_v2.g3165"/>
</dbReference>
<evidence type="ECO:0000313" key="1">
    <source>
        <dbReference type="Proteomes" id="UP000887580"/>
    </source>
</evidence>
<protein>
    <submittedName>
        <fullName evidence="2">Uncharacterized protein</fullName>
    </submittedName>
</protein>
<accession>A0AC35GBH5</accession>
<evidence type="ECO:0000313" key="2">
    <source>
        <dbReference type="WBParaSite" id="PS1159_v2.g3165.t1"/>
    </source>
</evidence>
<proteinExistence type="predicted"/>
<dbReference type="Proteomes" id="UP000887580">
    <property type="component" value="Unplaced"/>
</dbReference>
<name>A0AC35GBH5_9BILA</name>
<organism evidence="1 2">
    <name type="scientific">Panagrolaimus sp. PS1159</name>
    <dbReference type="NCBI Taxonomy" id="55785"/>
    <lineage>
        <taxon>Eukaryota</taxon>
        <taxon>Metazoa</taxon>
        <taxon>Ecdysozoa</taxon>
        <taxon>Nematoda</taxon>
        <taxon>Chromadorea</taxon>
        <taxon>Rhabditida</taxon>
        <taxon>Tylenchina</taxon>
        <taxon>Panagrolaimomorpha</taxon>
        <taxon>Panagrolaimoidea</taxon>
        <taxon>Panagrolaimidae</taxon>
        <taxon>Panagrolaimus</taxon>
    </lineage>
</organism>
<sequence>MAEAVIRQRLIRLSCAKLLAFKKSSEGLRRSLQILTVLKHAHSDEARFEPECSDLLHPQPHRLVVILEHAPPQQCSDLLHPQPHRLVVILEHAPPQRITSSSSPPPTLSSPPTSDINDHIVPSTDNNEEPIEIEIYENNENDSMMEMDDEDGTSMARKRKNHTSNILDYNGEKRHCENSFDTNSSLSSSGGYNGIWINMLNMWDIDI</sequence>
<reference evidence="2" key="1">
    <citation type="submission" date="2022-11" db="UniProtKB">
        <authorList>
            <consortium name="WormBaseParasite"/>
        </authorList>
    </citation>
    <scope>IDENTIFICATION</scope>
</reference>